<reference evidence="11" key="1">
    <citation type="submission" date="2016-03" db="EMBL/GenBank/DDBJ databases">
        <authorList>
            <person name="Ploux O."/>
        </authorList>
    </citation>
    <scope>NUCLEOTIDE SEQUENCE [LARGE SCALE GENOMIC DNA]</scope>
    <source>
        <strain evidence="11">UK7</strain>
    </source>
</reference>
<comment type="cofactor">
    <cofactor evidence="1 7">
        <name>heme</name>
        <dbReference type="ChEBI" id="CHEBI:30413"/>
    </cofactor>
</comment>
<evidence type="ECO:0000256" key="5">
    <source>
        <dbReference type="ARBA" id="ARBA00023004"/>
    </source>
</evidence>
<protein>
    <submittedName>
        <fullName evidence="10">Related to trichodiene oxygenase cytochrome P450</fullName>
    </submittedName>
</protein>
<dbReference type="GO" id="GO:0016705">
    <property type="term" value="F:oxidoreductase activity, acting on paired donors, with incorporation or reduction of molecular oxygen"/>
    <property type="evidence" value="ECO:0007669"/>
    <property type="project" value="InterPro"/>
</dbReference>
<keyword evidence="9" id="KW-1133">Transmembrane helix</keyword>
<evidence type="ECO:0000256" key="4">
    <source>
        <dbReference type="ARBA" id="ARBA00023002"/>
    </source>
</evidence>
<feature type="binding site" description="axial binding residue" evidence="7">
    <location>
        <position position="448"/>
    </location>
    <ligand>
        <name>heme</name>
        <dbReference type="ChEBI" id="CHEBI:30413"/>
    </ligand>
    <ligandPart>
        <name>Fe</name>
        <dbReference type="ChEBI" id="CHEBI:18248"/>
    </ligandPart>
</feature>
<evidence type="ECO:0000256" key="8">
    <source>
        <dbReference type="RuleBase" id="RU000461"/>
    </source>
</evidence>
<dbReference type="Proteomes" id="UP000178129">
    <property type="component" value="Unassembled WGS sequence"/>
</dbReference>
<dbReference type="PRINTS" id="PR00463">
    <property type="entry name" value="EP450I"/>
</dbReference>
<keyword evidence="6 8" id="KW-0503">Monooxygenase</keyword>
<evidence type="ECO:0000256" key="3">
    <source>
        <dbReference type="ARBA" id="ARBA00022723"/>
    </source>
</evidence>
<sequence>MVFITAFSVVLIFGLFLFGLAIYRLYFSPLAKFPGPKIAALTSLYAFYYDVIKGGQYIWVVEAMHKKYGPIVRIRPDVLHMSDPEFIDPIFGGPGKCRDKYKVAVNGYSAPYSGVGTRYHEVHRRRRAPLNPFFSKKNVRKLEPVLQRTLQKVLERLDRSSKSGEVMVTNTLYSAATSDIISDHCFGESNNNLDKEDLNKPYFSAFHDAGKGFHFITWNPWFVPTIEALPQWVVALLIPQLEIFLQLMQDLNRRLTNVKMEIKDIGSSDNAESTVFHILLRNPNLSIADKSDERMLEEARVMLGAGTDTTSITLTAITYQILANPAIFKKLRAELIAAIPDPNNEPVLSQIEALPYLTAVIQEGIRMHPGGSIRQERVAPDEDLLYEDRKTGKKWIINRGIPVGMTAPLLSRNEEIYPEPSVFRPERYIDNLRLDKYQLAFSRGPRRCLGMALAYSELYVILSGIFRKYDLYDGTGKQSSPTLELYQTGRDDVDMVADYAIPYVRDESLGVRVKVRGV</sequence>
<dbReference type="InterPro" id="IPR017972">
    <property type="entry name" value="Cyt_P450_CS"/>
</dbReference>
<dbReference type="GO" id="GO:0005506">
    <property type="term" value="F:iron ion binding"/>
    <property type="evidence" value="ECO:0007669"/>
    <property type="project" value="InterPro"/>
</dbReference>
<keyword evidence="3 7" id="KW-0479">Metal-binding</keyword>
<evidence type="ECO:0000313" key="10">
    <source>
        <dbReference type="EMBL" id="CZT01981.1"/>
    </source>
</evidence>
<keyword evidence="4 8" id="KW-0560">Oxidoreductase</keyword>
<dbReference type="InterPro" id="IPR001128">
    <property type="entry name" value="Cyt_P450"/>
</dbReference>
<organism evidence="10 11">
    <name type="scientific">Rhynchosporium graminicola</name>
    <dbReference type="NCBI Taxonomy" id="2792576"/>
    <lineage>
        <taxon>Eukaryota</taxon>
        <taxon>Fungi</taxon>
        <taxon>Dikarya</taxon>
        <taxon>Ascomycota</taxon>
        <taxon>Pezizomycotina</taxon>
        <taxon>Leotiomycetes</taxon>
        <taxon>Helotiales</taxon>
        <taxon>Ploettnerulaceae</taxon>
        <taxon>Rhynchosporium</taxon>
    </lineage>
</organism>
<dbReference type="STRING" id="914237.A0A1E1KV43"/>
<dbReference type="InterPro" id="IPR002401">
    <property type="entry name" value="Cyt_P450_E_grp-I"/>
</dbReference>
<keyword evidence="7 8" id="KW-0349">Heme</keyword>
<dbReference type="InterPro" id="IPR050121">
    <property type="entry name" value="Cytochrome_P450_monoxygenase"/>
</dbReference>
<dbReference type="GO" id="GO:0020037">
    <property type="term" value="F:heme binding"/>
    <property type="evidence" value="ECO:0007669"/>
    <property type="project" value="InterPro"/>
</dbReference>
<dbReference type="Gene3D" id="1.10.630.10">
    <property type="entry name" value="Cytochrome P450"/>
    <property type="match status" value="1"/>
</dbReference>
<evidence type="ECO:0000313" key="11">
    <source>
        <dbReference type="Proteomes" id="UP000178129"/>
    </source>
</evidence>
<evidence type="ECO:0000256" key="9">
    <source>
        <dbReference type="SAM" id="Phobius"/>
    </source>
</evidence>
<evidence type="ECO:0000256" key="2">
    <source>
        <dbReference type="ARBA" id="ARBA00010617"/>
    </source>
</evidence>
<dbReference type="InParanoid" id="A0A1E1KV43"/>
<dbReference type="Pfam" id="PF00067">
    <property type="entry name" value="p450"/>
    <property type="match status" value="1"/>
</dbReference>
<comment type="similarity">
    <text evidence="2 8">Belongs to the cytochrome P450 family.</text>
</comment>
<proteinExistence type="inferred from homology"/>
<dbReference type="EMBL" id="FJUW01000023">
    <property type="protein sequence ID" value="CZT01981.1"/>
    <property type="molecule type" value="Genomic_DNA"/>
</dbReference>
<dbReference type="PANTHER" id="PTHR24305">
    <property type="entry name" value="CYTOCHROME P450"/>
    <property type="match status" value="1"/>
</dbReference>
<dbReference type="SUPFAM" id="SSF48264">
    <property type="entry name" value="Cytochrome P450"/>
    <property type="match status" value="1"/>
</dbReference>
<dbReference type="PRINTS" id="PR00385">
    <property type="entry name" value="P450"/>
</dbReference>
<dbReference type="InterPro" id="IPR036396">
    <property type="entry name" value="Cyt_P450_sf"/>
</dbReference>
<evidence type="ECO:0000256" key="7">
    <source>
        <dbReference type="PIRSR" id="PIRSR602401-1"/>
    </source>
</evidence>
<feature type="transmembrane region" description="Helical" evidence="9">
    <location>
        <begin position="6"/>
        <end position="27"/>
    </location>
</feature>
<keyword evidence="9" id="KW-0812">Transmembrane</keyword>
<gene>
    <name evidence="10" type="ORF">RCO7_05460</name>
</gene>
<keyword evidence="11" id="KW-1185">Reference proteome</keyword>
<dbReference type="CDD" id="cd11062">
    <property type="entry name" value="CYP58-like"/>
    <property type="match status" value="1"/>
</dbReference>
<keyword evidence="5 7" id="KW-0408">Iron</keyword>
<dbReference type="GO" id="GO:0004497">
    <property type="term" value="F:monooxygenase activity"/>
    <property type="evidence" value="ECO:0007669"/>
    <property type="project" value="UniProtKB-KW"/>
</dbReference>
<evidence type="ECO:0000256" key="6">
    <source>
        <dbReference type="ARBA" id="ARBA00023033"/>
    </source>
</evidence>
<accession>A0A1E1KV43</accession>
<evidence type="ECO:0000256" key="1">
    <source>
        <dbReference type="ARBA" id="ARBA00001971"/>
    </source>
</evidence>
<dbReference type="PROSITE" id="PS00086">
    <property type="entry name" value="CYTOCHROME_P450"/>
    <property type="match status" value="1"/>
</dbReference>
<keyword evidence="9" id="KW-0472">Membrane</keyword>
<name>A0A1E1KV43_9HELO</name>
<dbReference type="PANTHER" id="PTHR24305:SF157">
    <property type="entry name" value="N-ACETYLTRYPTOPHAN 6-HYDROXYLASE IVOC-RELATED"/>
    <property type="match status" value="1"/>
</dbReference>
<comment type="caution">
    <text evidence="10">The sequence shown here is derived from an EMBL/GenBank/DDBJ whole genome shotgun (WGS) entry which is preliminary data.</text>
</comment>
<dbReference type="AlphaFoldDB" id="A0A1E1KV43"/>